<dbReference type="InterPro" id="IPR014710">
    <property type="entry name" value="RmlC-like_jellyroll"/>
</dbReference>
<dbReference type="SUPFAM" id="SSF51182">
    <property type="entry name" value="RmlC-like cupins"/>
    <property type="match status" value="1"/>
</dbReference>
<keyword evidence="6" id="KW-0342">GTP-binding</keyword>
<evidence type="ECO:0000313" key="13">
    <source>
        <dbReference type="Proteomes" id="UP000570514"/>
    </source>
</evidence>
<feature type="domain" description="MannoseP isomerase/GMP-like beta-helix" evidence="11">
    <location>
        <begin position="298"/>
        <end position="348"/>
    </location>
</feature>
<dbReference type="InterPro" id="IPR005835">
    <property type="entry name" value="NTP_transferase_dom"/>
</dbReference>
<keyword evidence="4 12" id="KW-0548">Nucleotidyltransferase</keyword>
<dbReference type="Gene3D" id="3.90.550.10">
    <property type="entry name" value="Spore Coat Polysaccharide Biosynthesis Protein SpsA, Chain A"/>
    <property type="match status" value="1"/>
</dbReference>
<dbReference type="GO" id="GO:0009298">
    <property type="term" value="P:GDP-mannose biosynthetic process"/>
    <property type="evidence" value="ECO:0007669"/>
    <property type="project" value="TreeGrafter"/>
</dbReference>
<dbReference type="FunFam" id="3.90.550.10:FF:000046">
    <property type="entry name" value="Mannose-1-phosphate guanylyltransferase (GDP)"/>
    <property type="match status" value="1"/>
</dbReference>
<evidence type="ECO:0000256" key="7">
    <source>
        <dbReference type="ARBA" id="ARBA00047343"/>
    </source>
</evidence>
<evidence type="ECO:0000256" key="8">
    <source>
        <dbReference type="RuleBase" id="RU004190"/>
    </source>
</evidence>
<dbReference type="InterPro" id="IPR054566">
    <property type="entry name" value="ManC/GMP-like_b-helix"/>
</dbReference>
<dbReference type="InterPro" id="IPR049577">
    <property type="entry name" value="GMPP_N"/>
</dbReference>
<evidence type="ECO:0000256" key="5">
    <source>
        <dbReference type="ARBA" id="ARBA00022741"/>
    </source>
</evidence>
<dbReference type="Proteomes" id="UP000570514">
    <property type="component" value="Unassembled WGS sequence"/>
</dbReference>
<dbReference type="InterPro" id="IPR029044">
    <property type="entry name" value="Nucleotide-diphossugar_trans"/>
</dbReference>
<dbReference type="Pfam" id="PF00483">
    <property type="entry name" value="NTP_transferase"/>
    <property type="match status" value="1"/>
</dbReference>
<evidence type="ECO:0000259" key="10">
    <source>
        <dbReference type="Pfam" id="PF01050"/>
    </source>
</evidence>
<evidence type="ECO:0000256" key="1">
    <source>
        <dbReference type="ARBA" id="ARBA00006115"/>
    </source>
</evidence>
<evidence type="ECO:0000256" key="3">
    <source>
        <dbReference type="ARBA" id="ARBA00022679"/>
    </source>
</evidence>
<dbReference type="InterPro" id="IPR051161">
    <property type="entry name" value="Mannose-6P_isomerase_type2"/>
</dbReference>
<dbReference type="CDD" id="cd02213">
    <property type="entry name" value="cupin_PMI_typeII_C"/>
    <property type="match status" value="1"/>
</dbReference>
<reference evidence="12 13" key="1">
    <citation type="submission" date="2020-03" db="EMBL/GenBank/DDBJ databases">
        <title>Genomic Encyclopedia of Type Strains, Phase IV (KMG-IV): sequencing the most valuable type-strain genomes for metagenomic binning, comparative biology and taxonomic classification.</title>
        <authorList>
            <person name="Goeker M."/>
        </authorList>
    </citation>
    <scope>NUCLEOTIDE SEQUENCE [LARGE SCALE GENOMIC DNA]</scope>
    <source>
        <strain evidence="12 13">DSM 19867</strain>
    </source>
</reference>
<keyword evidence="3 12" id="KW-0808">Transferase</keyword>
<sequence>MALVPVILSGGSGTRLWPLSRNSLPKQLLALHGQQTMIQETVLRAQVPGASAPILLCNDSHRFLVAEQMQEVGVKPTAIVLEPVGRNTAPAAAVAALVAHEHDPEAVIALLPSDHVVSDEAAFRAALDVAIRAAEAGYIVTFGMSPTAPETGYGYIQRGAPVEAVPGAFRVNAFKEKPNADVAAEYLADGGYFWNGGMFVFKAKTMIEEIERLAPDILPPVREALNKAAHDLDFVRLDKDSFSTAPNISIDYAIMEKTNKAVLVPCSIGWNDVGAWSSLWEVRAQDEAGNVFQGDVFAHDTRDSLVLSGKTLTALVGVKDLVVIATKDAVLVADKSHSQDVKHIVDQLKAADRVERMEHTTIFRPWGSYEVVDRGENFLVNHIMIKPGGRISLHAHHHRAEHWVVVQGTAKVTCGERVSLLHENASTFIPIGEKHTLENPGREPVRLIEVQSGPYLGCDDIDRLEDYYGKP</sequence>
<keyword evidence="13" id="KW-1185">Reference proteome</keyword>
<dbReference type="CDD" id="cd02509">
    <property type="entry name" value="GDP-M1P_Guanylyltransferase"/>
    <property type="match status" value="1"/>
</dbReference>
<accession>A0A846MTY0</accession>
<comment type="similarity">
    <text evidence="1 8">Belongs to the mannose-6-phosphate isomerase type 2 family.</text>
</comment>
<dbReference type="SUPFAM" id="SSF53448">
    <property type="entry name" value="Nucleotide-diphospho-sugar transferases"/>
    <property type="match status" value="1"/>
</dbReference>
<dbReference type="EMBL" id="JAASRM010000001">
    <property type="protein sequence ID" value="NIK86894.1"/>
    <property type="molecule type" value="Genomic_DNA"/>
</dbReference>
<evidence type="ECO:0000259" key="9">
    <source>
        <dbReference type="Pfam" id="PF00483"/>
    </source>
</evidence>
<dbReference type="NCBIfam" id="TIGR01479">
    <property type="entry name" value="GMP_PMI"/>
    <property type="match status" value="1"/>
</dbReference>
<organism evidence="12 13">
    <name type="scientific">Rhizomicrobium palustre</name>
    <dbReference type="NCBI Taxonomy" id="189966"/>
    <lineage>
        <taxon>Bacteria</taxon>
        <taxon>Pseudomonadati</taxon>
        <taxon>Pseudomonadota</taxon>
        <taxon>Alphaproteobacteria</taxon>
        <taxon>Micropepsales</taxon>
        <taxon>Micropepsaceae</taxon>
        <taxon>Rhizomicrobium</taxon>
    </lineage>
</organism>
<dbReference type="InterPro" id="IPR001538">
    <property type="entry name" value="Man6P_isomerase-2_C"/>
</dbReference>
<dbReference type="InterPro" id="IPR011051">
    <property type="entry name" value="RmlC_Cupin_sf"/>
</dbReference>
<comment type="caution">
    <text evidence="12">The sequence shown here is derived from an EMBL/GenBank/DDBJ whole genome shotgun (WGS) entry which is preliminary data.</text>
</comment>
<comment type="catalytic activity">
    <reaction evidence="7">
        <text>alpha-D-mannose 1-phosphate + GTP + H(+) = GDP-alpha-D-mannose + diphosphate</text>
        <dbReference type="Rhea" id="RHEA:15229"/>
        <dbReference type="ChEBI" id="CHEBI:15378"/>
        <dbReference type="ChEBI" id="CHEBI:33019"/>
        <dbReference type="ChEBI" id="CHEBI:37565"/>
        <dbReference type="ChEBI" id="CHEBI:57527"/>
        <dbReference type="ChEBI" id="CHEBI:58409"/>
        <dbReference type="EC" id="2.7.7.13"/>
    </reaction>
</comment>
<evidence type="ECO:0000256" key="6">
    <source>
        <dbReference type="ARBA" id="ARBA00023134"/>
    </source>
</evidence>
<dbReference type="GO" id="GO:0000271">
    <property type="term" value="P:polysaccharide biosynthetic process"/>
    <property type="evidence" value="ECO:0007669"/>
    <property type="project" value="InterPro"/>
</dbReference>
<protein>
    <recommendedName>
        <fullName evidence="2">mannose-1-phosphate guanylyltransferase</fullName>
        <ecNumber evidence="2">2.7.7.13</ecNumber>
    </recommendedName>
</protein>
<dbReference type="EC" id="2.7.7.13" evidence="2"/>
<dbReference type="PANTHER" id="PTHR46390">
    <property type="entry name" value="MANNOSE-1-PHOSPHATE GUANYLYLTRANSFERASE"/>
    <property type="match status" value="1"/>
</dbReference>
<keyword evidence="12" id="KW-0413">Isomerase</keyword>
<evidence type="ECO:0000256" key="4">
    <source>
        <dbReference type="ARBA" id="ARBA00022695"/>
    </source>
</evidence>
<evidence type="ECO:0000256" key="2">
    <source>
        <dbReference type="ARBA" id="ARBA00012387"/>
    </source>
</evidence>
<dbReference type="AlphaFoldDB" id="A0A846MTY0"/>
<dbReference type="Pfam" id="PF01050">
    <property type="entry name" value="MannoseP_isomer"/>
    <property type="match status" value="1"/>
</dbReference>
<dbReference type="Gene3D" id="2.60.120.10">
    <property type="entry name" value="Jelly Rolls"/>
    <property type="match status" value="1"/>
</dbReference>
<name>A0A846MTY0_9PROT</name>
<evidence type="ECO:0000259" key="11">
    <source>
        <dbReference type="Pfam" id="PF22640"/>
    </source>
</evidence>
<dbReference type="GO" id="GO:0004475">
    <property type="term" value="F:mannose-1-phosphate guanylyltransferase (GTP) activity"/>
    <property type="evidence" value="ECO:0007669"/>
    <property type="project" value="UniProtKB-EC"/>
</dbReference>
<dbReference type="RefSeq" id="WP_167080001.1">
    <property type="nucleotide sequence ID" value="NZ_BAAADC010000001.1"/>
</dbReference>
<proteinExistence type="inferred from homology"/>
<feature type="domain" description="Mannose-6-phosphate isomerase type II C-terminal" evidence="10">
    <location>
        <begin position="352"/>
        <end position="466"/>
    </location>
</feature>
<dbReference type="InterPro" id="IPR006375">
    <property type="entry name" value="Man1P_GuaTrfase/Man6P_Isoase"/>
</dbReference>
<dbReference type="Pfam" id="PF22640">
    <property type="entry name" value="ManC_GMP_beta-helix"/>
    <property type="match status" value="1"/>
</dbReference>
<dbReference type="GO" id="GO:0005525">
    <property type="term" value="F:GTP binding"/>
    <property type="evidence" value="ECO:0007669"/>
    <property type="project" value="UniProtKB-KW"/>
</dbReference>
<dbReference type="PANTHER" id="PTHR46390:SF1">
    <property type="entry name" value="MANNOSE-1-PHOSPHATE GUANYLYLTRANSFERASE"/>
    <property type="match status" value="1"/>
</dbReference>
<evidence type="ECO:0000313" key="12">
    <source>
        <dbReference type="EMBL" id="NIK86894.1"/>
    </source>
</evidence>
<feature type="domain" description="Nucleotidyl transferase" evidence="9">
    <location>
        <begin position="5"/>
        <end position="287"/>
    </location>
</feature>
<dbReference type="GO" id="GO:0016853">
    <property type="term" value="F:isomerase activity"/>
    <property type="evidence" value="ECO:0007669"/>
    <property type="project" value="UniProtKB-KW"/>
</dbReference>
<dbReference type="FunFam" id="2.60.120.10:FF:000032">
    <property type="entry name" value="Mannose-1-phosphate guanylyltransferase/mannose-6-phosphate isomerase"/>
    <property type="match status" value="1"/>
</dbReference>
<keyword evidence="5" id="KW-0547">Nucleotide-binding</keyword>
<gene>
    <name evidence="12" type="ORF">FHS83_000212</name>
</gene>